<dbReference type="AlphaFoldDB" id="A0A934K6N7"/>
<sequence length="45" mass="4955">MKVTRGMQRRTAKLARRAALVGSDTLIAGIDLAKRESVVVFIRAK</sequence>
<dbReference type="Proteomes" id="UP000612893">
    <property type="component" value="Unassembled WGS sequence"/>
</dbReference>
<dbReference type="EMBL" id="JAEKNR010000233">
    <property type="protein sequence ID" value="MBJ7601014.1"/>
    <property type="molecule type" value="Genomic_DNA"/>
</dbReference>
<protein>
    <submittedName>
        <fullName evidence="1">Uncharacterized protein</fullName>
    </submittedName>
</protein>
<organism evidence="1 2">
    <name type="scientific">Candidatus Nephthysia bennettiae</name>
    <dbReference type="NCBI Taxonomy" id="3127016"/>
    <lineage>
        <taxon>Bacteria</taxon>
        <taxon>Bacillati</taxon>
        <taxon>Candidatus Dormiibacterota</taxon>
        <taxon>Candidatus Dormibacteria</taxon>
        <taxon>Candidatus Dormibacterales</taxon>
        <taxon>Candidatus Dormibacteraceae</taxon>
        <taxon>Candidatus Nephthysia</taxon>
    </lineage>
</organism>
<feature type="non-terminal residue" evidence="1">
    <location>
        <position position="45"/>
    </location>
</feature>
<accession>A0A934K6N7</accession>
<gene>
    <name evidence="1" type="ORF">JF922_23455</name>
</gene>
<proteinExistence type="predicted"/>
<reference evidence="1" key="1">
    <citation type="submission" date="2020-10" db="EMBL/GenBank/DDBJ databases">
        <title>Ca. Dormibacterota MAGs.</title>
        <authorList>
            <person name="Montgomery K."/>
        </authorList>
    </citation>
    <scope>NUCLEOTIDE SEQUENCE [LARGE SCALE GENOMIC DNA]</scope>
    <source>
        <strain evidence="1">SC8812_S17_10</strain>
    </source>
</reference>
<evidence type="ECO:0000313" key="2">
    <source>
        <dbReference type="Proteomes" id="UP000612893"/>
    </source>
</evidence>
<evidence type="ECO:0000313" key="1">
    <source>
        <dbReference type="EMBL" id="MBJ7601014.1"/>
    </source>
</evidence>
<name>A0A934K6N7_9BACT</name>
<comment type="caution">
    <text evidence="1">The sequence shown here is derived from an EMBL/GenBank/DDBJ whole genome shotgun (WGS) entry which is preliminary data.</text>
</comment>
<keyword evidence="2" id="KW-1185">Reference proteome</keyword>